<organism evidence="1 2">
    <name type="scientific">Lentilactobacillus terminaliae</name>
    <dbReference type="NCBI Taxonomy" id="3003483"/>
    <lineage>
        <taxon>Bacteria</taxon>
        <taxon>Bacillati</taxon>
        <taxon>Bacillota</taxon>
        <taxon>Bacilli</taxon>
        <taxon>Lactobacillales</taxon>
        <taxon>Lactobacillaceae</taxon>
        <taxon>Lentilactobacillus</taxon>
    </lineage>
</organism>
<proteinExistence type="predicted"/>
<name>A0ACD5DFS8_9LACO</name>
<gene>
    <name evidence="1" type="ORF">O0236_001420</name>
</gene>
<dbReference type="Proteomes" id="UP001149860">
    <property type="component" value="Chromosome"/>
</dbReference>
<sequence length="300" mass="33228">MIVNKLKSNVANLEVIIIKFYAVKKGRKPGIYSTWPDAQKQISKFPGAVFKSFPTRKAAEDFLNGQGDYGNLTESAPKTDEIIVYTDGGSRNHGNVAGGHVKQSDPAAWAYLIINHGKKTSDTGGEFGATNNRMEIMGLRNALQYLLDNGLNQEHVHIIADSKYVLDAITKGWLAGWKARGFQRSQGELKNRELWQDIDRLLPKFTNIVYSWTKGHADNSGNVFVDELLNQTMDEMMAGKKSSSHVSAKTKATTTKSSPANSKPVTQQKSQGKRDDNPKIKASVDAIKENLRQLGLFDDQ</sequence>
<reference evidence="1" key="1">
    <citation type="submission" date="2024-08" db="EMBL/GenBank/DDBJ databases">
        <title>Lentilactobacillus sp. nov., isolated from tree bark.</title>
        <authorList>
            <person name="Phuengjayaem S."/>
            <person name="Tanasupawat S."/>
        </authorList>
    </citation>
    <scope>NUCLEOTIDE SEQUENCE</scope>
    <source>
        <strain evidence="1">SPB1-3</strain>
    </source>
</reference>
<evidence type="ECO:0000313" key="2">
    <source>
        <dbReference type="Proteomes" id="UP001149860"/>
    </source>
</evidence>
<accession>A0ACD5DFS8</accession>
<protein>
    <submittedName>
        <fullName evidence="1">Ribonuclease H family protein</fullName>
    </submittedName>
</protein>
<dbReference type="EMBL" id="CP168151">
    <property type="protein sequence ID" value="XFD39993.1"/>
    <property type="molecule type" value="Genomic_DNA"/>
</dbReference>
<evidence type="ECO:0000313" key="1">
    <source>
        <dbReference type="EMBL" id="XFD39993.1"/>
    </source>
</evidence>
<keyword evidence="2" id="KW-1185">Reference proteome</keyword>